<proteinExistence type="predicted"/>
<protein>
    <recommendedName>
        <fullName evidence="3">SGNH/GDSL hydrolase family protein</fullName>
    </recommendedName>
</protein>
<dbReference type="EMBL" id="CP015218">
    <property type="protein sequence ID" value="AOP36493.1"/>
    <property type="molecule type" value="Genomic_DNA"/>
</dbReference>
<gene>
    <name evidence="1" type="ORF">A0128_21015</name>
</gene>
<evidence type="ECO:0008006" key="3">
    <source>
        <dbReference type="Google" id="ProtNLM"/>
    </source>
</evidence>
<dbReference type="OrthoDB" id="315128at2"/>
<dbReference type="Gene3D" id="3.40.50.1110">
    <property type="entry name" value="SGNH hydrolase"/>
    <property type="match status" value="1"/>
</dbReference>
<dbReference type="GO" id="GO:0016788">
    <property type="term" value="F:hydrolase activity, acting on ester bonds"/>
    <property type="evidence" value="ECO:0007669"/>
    <property type="project" value="UniProtKB-ARBA"/>
</dbReference>
<accession>A0A1D7V3W2</accession>
<reference evidence="1 2" key="1">
    <citation type="submission" date="2016-04" db="EMBL/GenBank/DDBJ databases">
        <title>Complete genome seqeunce of Leptospira alstonii serovar Room22.</title>
        <authorList>
            <person name="Nally J.E."/>
            <person name="Bayles D.O."/>
            <person name="Hurley D."/>
            <person name="Fanning S."/>
            <person name="McMahon B.J."/>
            <person name="Arent Z."/>
        </authorList>
    </citation>
    <scope>NUCLEOTIDE SEQUENCE [LARGE SCALE GENOMIC DNA]</scope>
    <source>
        <strain evidence="1 2">GWTS #1</strain>
    </source>
</reference>
<evidence type="ECO:0000313" key="2">
    <source>
        <dbReference type="Proteomes" id="UP000094197"/>
    </source>
</evidence>
<dbReference type="Proteomes" id="UP000094197">
    <property type="component" value="Chromosome 2"/>
</dbReference>
<dbReference type="SUPFAM" id="SSF52266">
    <property type="entry name" value="SGNH hydrolase"/>
    <property type="match status" value="1"/>
</dbReference>
<name>A0A1D7V3W2_9LEPT</name>
<evidence type="ECO:0000313" key="1">
    <source>
        <dbReference type="EMBL" id="AOP36493.1"/>
    </source>
</evidence>
<dbReference type="KEGG" id="laj:A0128_21015"/>
<keyword evidence="2" id="KW-1185">Reference proteome</keyword>
<dbReference type="InterPro" id="IPR036514">
    <property type="entry name" value="SGNH_hydro_sf"/>
</dbReference>
<dbReference type="RefSeq" id="WP_069609710.1">
    <property type="nucleotide sequence ID" value="NZ_CP015218.1"/>
</dbReference>
<organism evidence="1 2">
    <name type="scientific">Leptospira tipperaryensis</name>
    <dbReference type="NCBI Taxonomy" id="2564040"/>
    <lineage>
        <taxon>Bacteria</taxon>
        <taxon>Pseudomonadati</taxon>
        <taxon>Spirochaetota</taxon>
        <taxon>Spirochaetia</taxon>
        <taxon>Leptospirales</taxon>
        <taxon>Leptospiraceae</taxon>
        <taxon>Leptospira</taxon>
    </lineage>
</organism>
<dbReference type="AlphaFoldDB" id="A0A1D7V3W2"/>
<sequence length="386" mass="44695">MKEYLAFLKDSKFWIPVLILTFLETGMQFGCYRPFLKKNSYAANVSRITNHVIDKQKEFDPDILIVGTSVAYQGLSLPILNKELEPLGKKIQSIAIPGTELIVQDLAVLKALPHFKKVKTVVHVFEITTPWVGQKILNLHTLAMISEFDRLQVYPRIYNFGYEVKTDDLAYITLKSIAYRRDIQDLILSPSKRIKDIGKRFKNENPDPWDYENSYQEKISMYPIKDVADCVAKTDPANGQPIPKGSDRFHKKAIFDTCVLSSNPLTNAKEDDITRQYFDRLKILHDEIRKIGKENGQEVEIIGVVAPYSQLIQEWRLEERNQVWRRELKRINPSKPISLLDYQTLLDGADNGDYYYDLIHLNKLGMEKLSHTFAKDLKEILVKDKK</sequence>